<feature type="region of interest" description="Disordered" evidence="1">
    <location>
        <begin position="1"/>
        <end position="74"/>
    </location>
</feature>
<protein>
    <submittedName>
        <fullName evidence="2">Uncharacterized protein</fullName>
    </submittedName>
</protein>
<accession>A0A9P5ZEV8</accession>
<organism evidence="2 3">
    <name type="scientific">Pholiota conissans</name>
    <dbReference type="NCBI Taxonomy" id="109636"/>
    <lineage>
        <taxon>Eukaryota</taxon>
        <taxon>Fungi</taxon>
        <taxon>Dikarya</taxon>
        <taxon>Basidiomycota</taxon>
        <taxon>Agaricomycotina</taxon>
        <taxon>Agaricomycetes</taxon>
        <taxon>Agaricomycetidae</taxon>
        <taxon>Agaricales</taxon>
        <taxon>Agaricineae</taxon>
        <taxon>Strophariaceae</taxon>
        <taxon>Pholiota</taxon>
    </lineage>
</organism>
<evidence type="ECO:0000256" key="1">
    <source>
        <dbReference type="SAM" id="MobiDB-lite"/>
    </source>
</evidence>
<feature type="compositionally biased region" description="Low complexity" evidence="1">
    <location>
        <begin position="100"/>
        <end position="120"/>
    </location>
</feature>
<proteinExistence type="predicted"/>
<evidence type="ECO:0000313" key="3">
    <source>
        <dbReference type="Proteomes" id="UP000807469"/>
    </source>
</evidence>
<comment type="caution">
    <text evidence="2">The sequence shown here is derived from an EMBL/GenBank/DDBJ whole genome shotgun (WGS) entry which is preliminary data.</text>
</comment>
<evidence type="ECO:0000313" key="2">
    <source>
        <dbReference type="EMBL" id="KAF9484621.1"/>
    </source>
</evidence>
<dbReference type="Proteomes" id="UP000807469">
    <property type="component" value="Unassembled WGS sequence"/>
</dbReference>
<gene>
    <name evidence="2" type="ORF">BDN70DRAFT_108192</name>
</gene>
<keyword evidence="3" id="KW-1185">Reference proteome</keyword>
<name>A0A9P5ZEV8_9AGAR</name>
<reference evidence="2" key="1">
    <citation type="submission" date="2020-11" db="EMBL/GenBank/DDBJ databases">
        <authorList>
            <consortium name="DOE Joint Genome Institute"/>
            <person name="Ahrendt S."/>
            <person name="Riley R."/>
            <person name="Andreopoulos W."/>
            <person name="Labutti K."/>
            <person name="Pangilinan J."/>
            <person name="Ruiz-Duenas F.J."/>
            <person name="Barrasa J.M."/>
            <person name="Sanchez-Garcia M."/>
            <person name="Camarero S."/>
            <person name="Miyauchi S."/>
            <person name="Serrano A."/>
            <person name="Linde D."/>
            <person name="Babiker R."/>
            <person name="Drula E."/>
            <person name="Ayuso-Fernandez I."/>
            <person name="Pacheco R."/>
            <person name="Padilla G."/>
            <person name="Ferreira P."/>
            <person name="Barriuso J."/>
            <person name="Kellner H."/>
            <person name="Castanera R."/>
            <person name="Alfaro M."/>
            <person name="Ramirez L."/>
            <person name="Pisabarro A.G."/>
            <person name="Kuo A."/>
            <person name="Tritt A."/>
            <person name="Lipzen A."/>
            <person name="He G."/>
            <person name="Yan M."/>
            <person name="Ng V."/>
            <person name="Cullen D."/>
            <person name="Martin F."/>
            <person name="Rosso M.-N."/>
            <person name="Henrissat B."/>
            <person name="Hibbett D."/>
            <person name="Martinez A.T."/>
            <person name="Grigoriev I.V."/>
        </authorList>
    </citation>
    <scope>NUCLEOTIDE SEQUENCE</scope>
    <source>
        <strain evidence="2">CIRM-BRFM 674</strain>
    </source>
</reference>
<feature type="compositionally biased region" description="Low complexity" evidence="1">
    <location>
        <begin position="1"/>
        <end position="12"/>
    </location>
</feature>
<feature type="region of interest" description="Disordered" evidence="1">
    <location>
        <begin position="88"/>
        <end position="178"/>
    </location>
</feature>
<dbReference type="EMBL" id="MU155142">
    <property type="protein sequence ID" value="KAF9484621.1"/>
    <property type="molecule type" value="Genomic_DNA"/>
</dbReference>
<sequence length="205" mass="21558">MTDASASSIAIAGVGPHVSRSRSSHEDIPIRAPRHVNAASITDGDDDRSQLEHMRSVHTQPVPQPLALEGPDDRRTRLLARLQLAKTQAWSDEGGGEARGAGLSIRGAASSSSSLSSSSSCHPRASGFGARGVNTPPLSTRLSSPPLRGGMGHRRHADAHKDAQSDPDTASGHIVDEAREKEAQLRLRARVRARLAAEKRAAAAG</sequence>
<feature type="compositionally biased region" description="Low complexity" evidence="1">
    <location>
        <begin position="135"/>
        <end position="148"/>
    </location>
</feature>
<dbReference type="AlphaFoldDB" id="A0A9P5ZEV8"/>